<gene>
    <name evidence="3" type="ORF">KV394_05265</name>
</gene>
<feature type="domain" description="Peptidoglycan beta-N-acetylmuramidase NamZ C-terminal" evidence="2">
    <location>
        <begin position="236"/>
        <end position="386"/>
    </location>
</feature>
<dbReference type="Gene3D" id="3.90.1150.140">
    <property type="match status" value="1"/>
</dbReference>
<dbReference type="Gene3D" id="3.40.50.12170">
    <property type="entry name" value="Uncharacterised protein PF07075, DUF1343"/>
    <property type="match status" value="1"/>
</dbReference>
<dbReference type="PANTHER" id="PTHR42915:SF1">
    <property type="entry name" value="PEPTIDOGLYCAN BETA-N-ACETYLMURAMIDASE NAMZ"/>
    <property type="match status" value="1"/>
</dbReference>
<reference evidence="3 4" key="1">
    <citation type="submission" date="2021-06" db="EMBL/GenBank/DDBJ databases">
        <title>Genome-based taxonomic framework of Microbacterium strains isolated from marine environment, the description of four new species and reclassification of four preexisting species.</title>
        <authorList>
            <person name="Lee S.D."/>
            <person name="Kim S.-M."/>
            <person name="Byeon Y.-S."/>
            <person name="Yang H.L."/>
            <person name="Kim I.S."/>
        </authorList>
    </citation>
    <scope>NUCLEOTIDE SEQUENCE [LARGE SCALE GENOMIC DNA]</scope>
    <source>
        <strain evidence="3 4">SSW1-51</strain>
    </source>
</reference>
<name>A0ABY4ICR2_9MICO</name>
<dbReference type="InterPro" id="IPR048503">
    <property type="entry name" value="NamZ_C"/>
</dbReference>
<dbReference type="EMBL" id="CP078076">
    <property type="protein sequence ID" value="UPL10548.1"/>
    <property type="molecule type" value="Genomic_DNA"/>
</dbReference>
<organism evidence="3 4">
    <name type="scientific">Microbacterium sufflavum</name>
    <dbReference type="NCBI Taxonomy" id="2851649"/>
    <lineage>
        <taxon>Bacteria</taxon>
        <taxon>Bacillati</taxon>
        <taxon>Actinomycetota</taxon>
        <taxon>Actinomycetes</taxon>
        <taxon>Micrococcales</taxon>
        <taxon>Microbacteriaceae</taxon>
        <taxon>Microbacterium</taxon>
    </lineage>
</organism>
<dbReference type="Pfam" id="PF07075">
    <property type="entry name" value="NamZ_N"/>
    <property type="match status" value="1"/>
</dbReference>
<accession>A0ABY4ICR2</accession>
<dbReference type="InterPro" id="IPR008302">
    <property type="entry name" value="NamZ"/>
</dbReference>
<dbReference type="Pfam" id="PF20732">
    <property type="entry name" value="NamZ_C"/>
    <property type="match status" value="1"/>
</dbReference>
<dbReference type="RefSeq" id="WP_247982475.1">
    <property type="nucleotide sequence ID" value="NZ_CP078076.1"/>
</dbReference>
<dbReference type="PANTHER" id="PTHR42915">
    <property type="entry name" value="HYPOTHETICAL 460 KDA PROTEIN IN FEUA-SIGW INTERGENIC REGION [PRECURSOR]"/>
    <property type="match status" value="1"/>
</dbReference>
<evidence type="ECO:0000313" key="3">
    <source>
        <dbReference type="EMBL" id="UPL10548.1"/>
    </source>
</evidence>
<sequence>MTSRLRIGAERAADRADLIPGSRIGLLTNFTGTMPDLSRNIDAFTAAGVRLHHLFGPEHGLDGSVQAGESTAIERDERSGLPFSDTYLTEGAALDDMIAATGVDALAFDMQDIGVRFYTYIWTMYDAMRSAARLGLPFTVLDRPNPLGGAVLAGPGIEGERFTSFVGRSDIHQRHGLTAGELARLFARRDLAAEGLELDLHVVTLTDWDPTRDWTATGLPWVPPSPNIPTLDSVYAFAGTGLVEGTTLSEGRGTTRPFETIGAPFLTAAFAEDLRGRDLPGVLFRDIAFQPTFHKHVGETARGVQLHITDHRAYDPVGTALAVLEAARTSAPEDVHSLDAGQRLDPGDSGYALDRLWGSTSLREALNAGRDLAALSAGPQRVADAYGDDVLLYPR</sequence>
<keyword evidence="4" id="KW-1185">Reference proteome</keyword>
<dbReference type="InterPro" id="IPR048502">
    <property type="entry name" value="NamZ_N"/>
</dbReference>
<proteinExistence type="predicted"/>
<evidence type="ECO:0000259" key="1">
    <source>
        <dbReference type="Pfam" id="PF07075"/>
    </source>
</evidence>
<dbReference type="Proteomes" id="UP000831467">
    <property type="component" value="Chromosome"/>
</dbReference>
<protein>
    <submittedName>
        <fullName evidence="3">DUF1343 domain-containing protein</fullName>
    </submittedName>
</protein>
<feature type="domain" description="Peptidoglycan beta-N-acetylmuramidase NamZ N-terminal" evidence="1">
    <location>
        <begin position="24"/>
        <end position="231"/>
    </location>
</feature>
<dbReference type="PIRSF" id="PIRSF016719">
    <property type="entry name" value="UCP016719"/>
    <property type="match status" value="1"/>
</dbReference>
<evidence type="ECO:0000259" key="2">
    <source>
        <dbReference type="Pfam" id="PF20732"/>
    </source>
</evidence>
<evidence type="ECO:0000313" key="4">
    <source>
        <dbReference type="Proteomes" id="UP000831467"/>
    </source>
</evidence>